<dbReference type="InterPro" id="IPR023214">
    <property type="entry name" value="HAD_sf"/>
</dbReference>
<dbReference type="InterPro" id="IPR036412">
    <property type="entry name" value="HAD-like_sf"/>
</dbReference>
<dbReference type="GO" id="GO:0005829">
    <property type="term" value="C:cytosol"/>
    <property type="evidence" value="ECO:0007669"/>
    <property type="project" value="TreeGrafter"/>
</dbReference>
<dbReference type="PANTHER" id="PTHR10000">
    <property type="entry name" value="PHOSPHOSERINE PHOSPHATASE"/>
    <property type="match status" value="1"/>
</dbReference>
<dbReference type="KEGG" id="splr:C0J00_03600"/>
<dbReference type="NCBIfam" id="TIGR00099">
    <property type="entry name" value="Cof-subfamily"/>
    <property type="match status" value="1"/>
</dbReference>
<keyword evidence="1" id="KW-0378">Hydrolase</keyword>
<dbReference type="CDD" id="cd07518">
    <property type="entry name" value="HAD_YbiV-Like"/>
    <property type="match status" value="1"/>
</dbReference>
<protein>
    <submittedName>
        <fullName evidence="1">HAD family hydrolase</fullName>
    </submittedName>
</protein>
<dbReference type="EMBL" id="CP025536">
    <property type="protein sequence ID" value="AUW96266.1"/>
    <property type="molecule type" value="Genomic_DNA"/>
</dbReference>
<organism evidence="1 2">
    <name type="scientific">Streptococcus pluranimalium</name>
    <dbReference type="NCBI Taxonomy" id="82348"/>
    <lineage>
        <taxon>Bacteria</taxon>
        <taxon>Bacillati</taxon>
        <taxon>Bacillota</taxon>
        <taxon>Bacilli</taxon>
        <taxon>Lactobacillales</taxon>
        <taxon>Streptococcaceae</taxon>
        <taxon>Streptococcus</taxon>
    </lineage>
</organism>
<dbReference type="RefSeq" id="WP_104967600.1">
    <property type="nucleotide sequence ID" value="NZ_CP025536.1"/>
</dbReference>
<dbReference type="SFLD" id="SFLDS00003">
    <property type="entry name" value="Haloacid_Dehalogenase"/>
    <property type="match status" value="1"/>
</dbReference>
<dbReference type="InterPro" id="IPR006379">
    <property type="entry name" value="HAD-SF_hydro_IIB"/>
</dbReference>
<dbReference type="NCBIfam" id="TIGR01484">
    <property type="entry name" value="HAD-SF-IIB"/>
    <property type="match status" value="1"/>
</dbReference>
<evidence type="ECO:0000313" key="2">
    <source>
        <dbReference type="Proteomes" id="UP000238956"/>
    </source>
</evidence>
<reference evidence="1 2" key="2">
    <citation type="submission" date="2018-02" db="EMBL/GenBank/DDBJ databases">
        <title>Whole genome sequencing analysis of Streptococcus pluranimalium isolated from cattle infected mastitis in China.</title>
        <authorList>
            <person name="Zhang J.-R."/>
            <person name="Hu G.-Z."/>
        </authorList>
    </citation>
    <scope>NUCLEOTIDE SEQUENCE [LARGE SCALE GENOMIC DNA]</scope>
    <source>
        <strain evidence="1 2">TH11417</strain>
    </source>
</reference>
<dbReference type="SFLD" id="SFLDG01144">
    <property type="entry name" value="C2.B.4:_PGP_Like"/>
    <property type="match status" value="1"/>
</dbReference>
<reference evidence="1 2" key="1">
    <citation type="submission" date="2017-12" db="EMBL/GenBank/DDBJ databases">
        <authorList>
            <person name="Hurst M.R.H."/>
        </authorList>
    </citation>
    <scope>NUCLEOTIDE SEQUENCE [LARGE SCALE GENOMIC DNA]</scope>
    <source>
        <strain evidence="1 2">TH11417</strain>
    </source>
</reference>
<accession>A0A2L0D380</accession>
<dbReference type="AlphaFoldDB" id="A0A2L0D380"/>
<dbReference type="GeneID" id="98392996"/>
<dbReference type="PANTHER" id="PTHR10000:SF53">
    <property type="entry name" value="5-AMINO-6-(5-PHOSPHO-D-RIBITYLAMINO)URACIL PHOSPHATASE YBJI-RELATED"/>
    <property type="match status" value="1"/>
</dbReference>
<dbReference type="Proteomes" id="UP000238956">
    <property type="component" value="Chromosome"/>
</dbReference>
<dbReference type="SUPFAM" id="SSF56784">
    <property type="entry name" value="HAD-like"/>
    <property type="match status" value="1"/>
</dbReference>
<gene>
    <name evidence="1" type="ORF">C0J00_03600</name>
</gene>
<keyword evidence="2" id="KW-1185">Reference proteome</keyword>
<proteinExistence type="predicted"/>
<dbReference type="GO" id="GO:0000287">
    <property type="term" value="F:magnesium ion binding"/>
    <property type="evidence" value="ECO:0007669"/>
    <property type="project" value="TreeGrafter"/>
</dbReference>
<dbReference type="SFLD" id="SFLDG01140">
    <property type="entry name" value="C2.B:_Phosphomannomutase_and_P"/>
    <property type="match status" value="1"/>
</dbReference>
<dbReference type="Gene3D" id="3.30.1240.10">
    <property type="match status" value="1"/>
</dbReference>
<dbReference type="Gene3D" id="3.40.50.1000">
    <property type="entry name" value="HAD superfamily/HAD-like"/>
    <property type="match status" value="1"/>
</dbReference>
<name>A0A2L0D380_9STRE</name>
<sequence length="276" mass="30996">MTIKMIASDMDGTFLDDKGTYDRQRFESILDRLDERGIRFVVATGNNMDRINIMFRGLLDRLDFVVENGAHLLIKGETIDRFVLDQADVVQFLEYFKAQLAAYRVILAGTKYSYMLETAEWEITNHMISEEEAQAFVDAIVRVESFDDIPEDETIVKMSMMTGDAVEADAVMADFNAHFTGNLRAVTSGFGTIDIIQTGVHKAAGLQVLMEHYGVFADELMAFGDSGNDVEMLHLANYSYAVANAPQIIKQHAKFLAPDHKDNGVLEVIEDYLDSH</sequence>
<evidence type="ECO:0000313" key="1">
    <source>
        <dbReference type="EMBL" id="AUW96266.1"/>
    </source>
</evidence>
<dbReference type="InterPro" id="IPR000150">
    <property type="entry name" value="Cof"/>
</dbReference>
<dbReference type="Pfam" id="PF08282">
    <property type="entry name" value="Hydrolase_3"/>
    <property type="match status" value="1"/>
</dbReference>
<dbReference type="GO" id="GO:0016791">
    <property type="term" value="F:phosphatase activity"/>
    <property type="evidence" value="ECO:0007669"/>
    <property type="project" value="TreeGrafter"/>
</dbReference>
<dbReference type="OrthoDB" id="9814970at2"/>